<sequence length="461" mass="49302">MSHKLQAMARSGVYNKFGSRQAGPITHVSVCVCSGVHALVAADMEAAAERVAAVARQSVTIADLGCSEGRNSMPTLNAVLRRLDAAFKARQGQSTSASPPVSVFFCDLPGNDWTELFRTAEGQPNQLSSTGSGSTKEGGLEETCGGTFAYACGKSFYERLFAPKSLDLAISMIALHWLPSVPSLLPGLLVVSSQAEAQKGGAADAWEEAGKEELLKFLHLRAPEMKKGGELLIVMVASNDDGGSTCFWDAGEVLVRRQGEGKEGESDSGVVTARFTEGDGVPAISKWKYNSFVSESLRRLVEEDGLLTEETACSLHVNYHLRKPSEVPAVLCLPEVKSAFEVVAMRPLLCSYGSLEDDGLAETISNFFFAIHGPTLESSLVENGMAEGEEGAGRIMSAWRKQSIGVLREQVEAAKLAVKKGGLKLTGERGGSCKEMEPIRGQSLADTFLGGNYLFVHLRKT</sequence>
<dbReference type="VEuPathDB" id="CryptoDB:Cvel_5877"/>
<name>A0A0K6S8R4_9ALVE</name>
<dbReference type="EMBL" id="CDMZ01001983">
    <property type="protein sequence ID" value="CUC09899.1"/>
    <property type="molecule type" value="Genomic_DNA"/>
</dbReference>
<dbReference type="GO" id="GO:0008168">
    <property type="term" value="F:methyltransferase activity"/>
    <property type="evidence" value="ECO:0007669"/>
    <property type="project" value="InterPro"/>
</dbReference>
<reference evidence="1" key="1">
    <citation type="submission" date="2014-11" db="EMBL/GenBank/DDBJ databases">
        <title>Molecular phylogeny of cliff fern family Woodsiaceae with morphological implications.</title>
        <authorList>
            <person name="Shao Y.-Z."/>
            <person name="Wei R."/>
            <person name="Zhang X.-C."/>
        </authorList>
    </citation>
    <scope>NUCLEOTIDE SEQUENCE</scope>
</reference>
<evidence type="ECO:0008006" key="2">
    <source>
        <dbReference type="Google" id="ProtNLM"/>
    </source>
</evidence>
<dbReference type="Gene3D" id="3.40.50.150">
    <property type="entry name" value="Vaccinia Virus protein VP39"/>
    <property type="match status" value="1"/>
</dbReference>
<dbReference type="InterPro" id="IPR005299">
    <property type="entry name" value="MeTrfase_7"/>
</dbReference>
<gene>
    <name evidence="1" type="ORF">Cvel_5877.t2</name>
</gene>
<organism evidence="1">
    <name type="scientific">Chromera velia CCMP2878</name>
    <dbReference type="NCBI Taxonomy" id="1169474"/>
    <lineage>
        <taxon>Eukaryota</taxon>
        <taxon>Sar</taxon>
        <taxon>Alveolata</taxon>
        <taxon>Colpodellida</taxon>
        <taxon>Chromeraceae</taxon>
        <taxon>Chromera</taxon>
    </lineage>
</organism>
<proteinExistence type="predicted"/>
<dbReference type="AlphaFoldDB" id="A0A0K6S8R4"/>
<dbReference type="PANTHER" id="PTHR31009">
    <property type="entry name" value="S-ADENOSYL-L-METHIONINE:CARBOXYL METHYLTRANSFERASE FAMILY PROTEIN"/>
    <property type="match status" value="1"/>
</dbReference>
<accession>A0A0K6S8R4</accession>
<dbReference type="SUPFAM" id="SSF53335">
    <property type="entry name" value="S-adenosyl-L-methionine-dependent methyltransferases"/>
    <property type="match status" value="1"/>
</dbReference>
<protein>
    <recommendedName>
        <fullName evidence="2">Jasmonate O-methyltransferase</fullName>
    </recommendedName>
</protein>
<dbReference type="InterPro" id="IPR029063">
    <property type="entry name" value="SAM-dependent_MTases_sf"/>
</dbReference>
<dbReference type="Pfam" id="PF03492">
    <property type="entry name" value="Methyltransf_7"/>
    <property type="match status" value="1"/>
</dbReference>
<evidence type="ECO:0000313" key="1">
    <source>
        <dbReference type="EMBL" id="CUC09899.1"/>
    </source>
</evidence>